<feature type="signal peptide" evidence="1">
    <location>
        <begin position="1"/>
        <end position="23"/>
    </location>
</feature>
<dbReference type="Proteomes" id="UP001366060">
    <property type="component" value="Unassembled WGS sequence"/>
</dbReference>
<name>A0ABU9HAF4_9GAMM</name>
<evidence type="ECO:0000313" key="2">
    <source>
        <dbReference type="EMBL" id="MEL0658861.1"/>
    </source>
</evidence>
<evidence type="ECO:0000313" key="3">
    <source>
        <dbReference type="Proteomes" id="UP001366060"/>
    </source>
</evidence>
<feature type="chain" id="PRO_5047063975" evidence="1">
    <location>
        <begin position="24"/>
        <end position="271"/>
    </location>
</feature>
<protein>
    <submittedName>
        <fullName evidence="2">DUF3108 domain-containing protein</fullName>
    </submittedName>
</protein>
<dbReference type="EMBL" id="JBAKBA010000012">
    <property type="protein sequence ID" value="MEL0658861.1"/>
    <property type="molecule type" value="Genomic_DNA"/>
</dbReference>
<dbReference type="InterPro" id="IPR021457">
    <property type="entry name" value="DUF3108"/>
</dbReference>
<dbReference type="RefSeq" id="WP_341627485.1">
    <property type="nucleotide sequence ID" value="NZ_JBAKBA010000012.1"/>
</dbReference>
<keyword evidence="1" id="KW-0732">Signal</keyword>
<sequence>MTNIRFLIIFTSLFFLLTKPAFSITTVDKTTNEHTISEQSEVTTTGTKASAKRDEASFVKENPNQQFIYAVNYKGISIGEMKQEYRWKGKDVAVNSVADFSFLLFSFGGSQQSDIYWNELQQIFLSRSFYRESIGFSTVNMTAKFDETGHHSQIVNNGDKSEYTSEEGPIVDFNTINLQISEGLKVGKTDFEFYMQTSDDIAHYFFQVKGKEMIKTKFGEVEAYRVQQVRKKDRTFIAWFAPRFDHQMVKFEYERKVLDINGELIKYNTEF</sequence>
<organism evidence="2 3">
    <name type="scientific">Psychromonas arctica</name>
    <dbReference type="NCBI Taxonomy" id="168275"/>
    <lineage>
        <taxon>Bacteria</taxon>
        <taxon>Pseudomonadati</taxon>
        <taxon>Pseudomonadota</taxon>
        <taxon>Gammaproteobacteria</taxon>
        <taxon>Alteromonadales</taxon>
        <taxon>Psychromonadaceae</taxon>
        <taxon>Psychromonas</taxon>
    </lineage>
</organism>
<comment type="caution">
    <text evidence="2">The sequence shown here is derived from an EMBL/GenBank/DDBJ whole genome shotgun (WGS) entry which is preliminary data.</text>
</comment>
<gene>
    <name evidence="2" type="ORF">V6255_06860</name>
</gene>
<accession>A0ABU9HAF4</accession>
<keyword evidence="3" id="KW-1185">Reference proteome</keyword>
<reference evidence="2 3" key="1">
    <citation type="submission" date="2024-02" db="EMBL/GenBank/DDBJ databases">
        <title>Bacteria isolated from the canopy kelp, Nereocystis luetkeana.</title>
        <authorList>
            <person name="Pfister C.A."/>
            <person name="Younker I.T."/>
            <person name="Light S.H."/>
        </authorList>
    </citation>
    <scope>NUCLEOTIDE SEQUENCE [LARGE SCALE GENOMIC DNA]</scope>
    <source>
        <strain evidence="2 3">TI.2.07</strain>
    </source>
</reference>
<evidence type="ECO:0000256" key="1">
    <source>
        <dbReference type="SAM" id="SignalP"/>
    </source>
</evidence>
<proteinExistence type="predicted"/>
<dbReference type="Pfam" id="PF11306">
    <property type="entry name" value="DUF3108"/>
    <property type="match status" value="1"/>
</dbReference>